<evidence type="ECO:0000256" key="8">
    <source>
        <dbReference type="ARBA" id="ARBA00023114"/>
    </source>
</evidence>
<evidence type="ECO:0000313" key="14">
    <source>
        <dbReference type="Proteomes" id="UP000063429"/>
    </source>
</evidence>
<dbReference type="PANTHER" id="PTHR34501:SF9">
    <property type="entry name" value="MAJOR OUTER MEMBRANE PROTEIN P.IA"/>
    <property type="match status" value="1"/>
</dbReference>
<keyword evidence="4" id="KW-1134">Transmembrane beta strand</keyword>
<reference evidence="14" key="1">
    <citation type="journal article" date="2015" name="Genome Announc.">
        <title>Complete Genome Sequence of Herbaspirillum hiltneri N3 (DSM 17495), Isolated from Surface-Sterilized Wheat Roots.</title>
        <authorList>
            <person name="Guizelini D."/>
            <person name="Saizaki P.M."/>
            <person name="Coimbra N.A."/>
            <person name="Weiss V.A."/>
            <person name="Faoro H."/>
            <person name="Sfeir M.Z."/>
            <person name="Baura V.A."/>
            <person name="Monteiro R.A."/>
            <person name="Chubatsu L.S."/>
            <person name="Souza E.M."/>
            <person name="Cruz L.M."/>
            <person name="Pedrosa F.O."/>
            <person name="Raittz R.T."/>
            <person name="Marchaukoski J.N."/>
            <person name="Steffens M.B."/>
        </authorList>
    </citation>
    <scope>NUCLEOTIDE SEQUENCE [LARGE SCALE GENOMIC DNA]</scope>
    <source>
        <strain evidence="14">N3</strain>
    </source>
</reference>
<feature type="domain" description="Porin" evidence="12">
    <location>
        <begin position="16"/>
        <end position="325"/>
    </location>
</feature>
<comment type="subunit">
    <text evidence="2">Homotrimer.</text>
</comment>
<feature type="signal peptide" evidence="11">
    <location>
        <begin position="1"/>
        <end position="25"/>
    </location>
</feature>
<evidence type="ECO:0000256" key="5">
    <source>
        <dbReference type="ARBA" id="ARBA00022692"/>
    </source>
</evidence>
<evidence type="ECO:0000256" key="4">
    <source>
        <dbReference type="ARBA" id="ARBA00022452"/>
    </source>
</evidence>
<evidence type="ECO:0000313" key="13">
    <source>
        <dbReference type="EMBL" id="AKZ63825.1"/>
    </source>
</evidence>
<keyword evidence="7" id="KW-0406">Ion transport</keyword>
<evidence type="ECO:0000256" key="7">
    <source>
        <dbReference type="ARBA" id="ARBA00023065"/>
    </source>
</evidence>
<dbReference type="CDD" id="cd00342">
    <property type="entry name" value="gram_neg_porins"/>
    <property type="match status" value="1"/>
</dbReference>
<evidence type="ECO:0000256" key="2">
    <source>
        <dbReference type="ARBA" id="ARBA00011233"/>
    </source>
</evidence>
<keyword evidence="8" id="KW-0626">Porin</keyword>
<feature type="chain" id="PRO_5046372228" description="Porin domain-containing protein" evidence="11">
    <location>
        <begin position="26"/>
        <end position="359"/>
    </location>
</feature>
<dbReference type="PRINTS" id="PR00184">
    <property type="entry name" value="NEISSPPORIN"/>
</dbReference>
<gene>
    <name evidence="13" type="ORF">F506_15165</name>
</gene>
<keyword evidence="9" id="KW-0472">Membrane</keyword>
<accession>A0ABM5V2X4</accession>
<dbReference type="PRINTS" id="PR00182">
    <property type="entry name" value="ECOLNEIPORIN"/>
</dbReference>
<evidence type="ECO:0000259" key="12">
    <source>
        <dbReference type="Pfam" id="PF13609"/>
    </source>
</evidence>
<dbReference type="InterPro" id="IPR033900">
    <property type="entry name" value="Gram_neg_porin_domain"/>
</dbReference>
<dbReference type="Pfam" id="PF13609">
    <property type="entry name" value="Porin_4"/>
    <property type="match status" value="1"/>
</dbReference>
<dbReference type="RefSeq" id="WP_053198753.1">
    <property type="nucleotide sequence ID" value="NZ_CP011409.1"/>
</dbReference>
<evidence type="ECO:0000256" key="3">
    <source>
        <dbReference type="ARBA" id="ARBA00022448"/>
    </source>
</evidence>
<keyword evidence="10" id="KW-0998">Cell outer membrane</keyword>
<dbReference type="InterPro" id="IPR001702">
    <property type="entry name" value="Porin_Gram-ve"/>
</dbReference>
<keyword evidence="14" id="KW-1185">Reference proteome</keyword>
<sequence>MTKEIAVPALMLSVFLLAGASSAQGASPGAVTLYGVIDIGMEYLNNAGRSGGGLLRMHSGGTSTSNIGFKGSEDLGGGMQSFFQLESGFQADTGERSDPHSFFNRQANVGLSGAYGKVLAGRSESTTGDFSVNDPIMGNNYSWSGASTHMRGDRRDGTLGRISNLVKYEGSFGSYRIGGSYGLGEAAGSHTSDARYSAGLQYLGSSVTGVLTFDRENSNRIFPGYDRASNIQVSGSYAQPLVKFFAGYRRHAKHAATASKDLRSDFVWIGASYPLSQATTVSAAIYHVDLRNDPRGNNGNPTMYAGRIRYAMSARTSLYLVGAYAVVKNSQPVAVSHSARTHAENGVQVGINMGVTHRF</sequence>
<protein>
    <recommendedName>
        <fullName evidence="12">Porin domain-containing protein</fullName>
    </recommendedName>
</protein>
<dbReference type="InterPro" id="IPR023614">
    <property type="entry name" value="Porin_dom_sf"/>
</dbReference>
<keyword evidence="3" id="KW-0813">Transport</keyword>
<name>A0ABM5V2X4_9BURK</name>
<evidence type="ECO:0000256" key="9">
    <source>
        <dbReference type="ARBA" id="ARBA00023136"/>
    </source>
</evidence>
<dbReference type="InterPro" id="IPR002299">
    <property type="entry name" value="Porin_Neis"/>
</dbReference>
<dbReference type="InterPro" id="IPR050298">
    <property type="entry name" value="Gram-neg_bact_OMP"/>
</dbReference>
<dbReference type="SUPFAM" id="SSF56935">
    <property type="entry name" value="Porins"/>
    <property type="match status" value="1"/>
</dbReference>
<evidence type="ECO:0000256" key="1">
    <source>
        <dbReference type="ARBA" id="ARBA00004571"/>
    </source>
</evidence>
<keyword evidence="6 11" id="KW-0732">Signal</keyword>
<dbReference type="EMBL" id="CP011409">
    <property type="protein sequence ID" value="AKZ63825.1"/>
    <property type="molecule type" value="Genomic_DNA"/>
</dbReference>
<keyword evidence="5" id="KW-0812">Transmembrane</keyword>
<organism evidence="13 14">
    <name type="scientific">Herbaspirillum hiltneri N3</name>
    <dbReference type="NCBI Taxonomy" id="1262470"/>
    <lineage>
        <taxon>Bacteria</taxon>
        <taxon>Pseudomonadati</taxon>
        <taxon>Pseudomonadota</taxon>
        <taxon>Betaproteobacteria</taxon>
        <taxon>Burkholderiales</taxon>
        <taxon>Oxalobacteraceae</taxon>
        <taxon>Herbaspirillum</taxon>
    </lineage>
</organism>
<proteinExistence type="predicted"/>
<comment type="subcellular location">
    <subcellularLocation>
        <location evidence="1">Cell outer membrane</location>
        <topology evidence="1">Multi-pass membrane protein</topology>
    </subcellularLocation>
</comment>
<evidence type="ECO:0000256" key="11">
    <source>
        <dbReference type="SAM" id="SignalP"/>
    </source>
</evidence>
<evidence type="ECO:0000256" key="6">
    <source>
        <dbReference type="ARBA" id="ARBA00022729"/>
    </source>
</evidence>
<dbReference type="Gene3D" id="2.40.160.10">
    <property type="entry name" value="Porin"/>
    <property type="match status" value="1"/>
</dbReference>
<dbReference type="Proteomes" id="UP000063429">
    <property type="component" value="Chromosome"/>
</dbReference>
<evidence type="ECO:0000256" key="10">
    <source>
        <dbReference type="ARBA" id="ARBA00023237"/>
    </source>
</evidence>
<dbReference type="PANTHER" id="PTHR34501">
    <property type="entry name" value="PROTEIN YDDL-RELATED"/>
    <property type="match status" value="1"/>
</dbReference>